<dbReference type="EMBL" id="AYCK01021714">
    <property type="status" value="NOT_ANNOTATED_CDS"/>
    <property type="molecule type" value="Genomic_DNA"/>
</dbReference>
<dbReference type="GO" id="GO:0007166">
    <property type="term" value="P:cell surface receptor signaling pathway"/>
    <property type="evidence" value="ECO:0007669"/>
    <property type="project" value="TreeGrafter"/>
</dbReference>
<keyword evidence="2" id="KW-1015">Disulfide bond</keyword>
<dbReference type="InterPro" id="IPR003599">
    <property type="entry name" value="Ig_sub"/>
</dbReference>
<keyword evidence="5" id="KW-1185">Reference proteome</keyword>
<organism evidence="4 5">
    <name type="scientific">Poecilia formosa</name>
    <name type="common">Amazon molly</name>
    <name type="synonym">Limia formosa</name>
    <dbReference type="NCBI Taxonomy" id="48698"/>
    <lineage>
        <taxon>Eukaryota</taxon>
        <taxon>Metazoa</taxon>
        <taxon>Chordata</taxon>
        <taxon>Craniata</taxon>
        <taxon>Vertebrata</taxon>
        <taxon>Euteleostomi</taxon>
        <taxon>Actinopterygii</taxon>
        <taxon>Neopterygii</taxon>
        <taxon>Teleostei</taxon>
        <taxon>Neoteleostei</taxon>
        <taxon>Acanthomorphata</taxon>
        <taxon>Ovalentaria</taxon>
        <taxon>Atherinomorphae</taxon>
        <taxon>Cyprinodontiformes</taxon>
        <taxon>Poeciliidae</taxon>
        <taxon>Poeciliinae</taxon>
        <taxon>Poecilia</taxon>
    </lineage>
</organism>
<dbReference type="Gene3D" id="2.60.40.10">
    <property type="entry name" value="Immunoglobulins"/>
    <property type="match status" value="4"/>
</dbReference>
<reference evidence="4" key="2">
    <citation type="submission" date="2025-08" db="UniProtKB">
        <authorList>
            <consortium name="Ensembl"/>
        </authorList>
    </citation>
    <scope>IDENTIFICATION</scope>
</reference>
<dbReference type="SMART" id="SM00409">
    <property type="entry name" value="IG"/>
    <property type="match status" value="3"/>
</dbReference>
<evidence type="ECO:0000256" key="1">
    <source>
        <dbReference type="ARBA" id="ARBA00022729"/>
    </source>
</evidence>
<dbReference type="PANTHER" id="PTHR11481:SF64">
    <property type="entry name" value="FC RECEPTOR-LIKE PROTEIN 4"/>
    <property type="match status" value="1"/>
</dbReference>
<evidence type="ECO:0000259" key="3">
    <source>
        <dbReference type="PROSITE" id="PS50835"/>
    </source>
</evidence>
<keyword evidence="1" id="KW-0732">Signal</keyword>
<dbReference type="InterPro" id="IPR036179">
    <property type="entry name" value="Ig-like_dom_sf"/>
</dbReference>
<accession>A0A096LZE1</accession>
<reference evidence="4" key="3">
    <citation type="submission" date="2025-09" db="UniProtKB">
        <authorList>
            <consortium name="Ensembl"/>
        </authorList>
    </citation>
    <scope>IDENTIFICATION</scope>
</reference>
<evidence type="ECO:0000256" key="2">
    <source>
        <dbReference type="ARBA" id="ARBA00023157"/>
    </source>
</evidence>
<proteinExistence type="predicted"/>
<dbReference type="GO" id="GO:0004888">
    <property type="term" value="F:transmembrane signaling receptor activity"/>
    <property type="evidence" value="ECO:0007669"/>
    <property type="project" value="TreeGrafter"/>
</dbReference>
<dbReference type="InterPro" id="IPR007110">
    <property type="entry name" value="Ig-like_dom"/>
</dbReference>
<dbReference type="InterPro" id="IPR050488">
    <property type="entry name" value="Ig_Fc_receptor"/>
</dbReference>
<dbReference type="GO" id="GO:0006955">
    <property type="term" value="P:immune response"/>
    <property type="evidence" value="ECO:0007669"/>
    <property type="project" value="TreeGrafter"/>
</dbReference>
<protein>
    <recommendedName>
        <fullName evidence="3">Ig-like domain-containing protein</fullName>
    </recommendedName>
</protein>
<dbReference type="Pfam" id="PF13895">
    <property type="entry name" value="Ig_2"/>
    <property type="match status" value="1"/>
</dbReference>
<dbReference type="AlphaFoldDB" id="A0A096LZE1"/>
<name>A0A096LZE1_POEFO</name>
<sequence>AVLTVEPNWSTFYSGEFVTFTCDRNEAEATDWEYRLNRDNEPYLSINPDKSITLEPLQHSGEFQCCGRRRSSNKTKCSNTVTVSATADRPTATLAAGSTTIPEGGSVTLSCSVEPSAGWKFRWFRRTINTPEAEITTNNIENRNITVTQEGIYRCEGVRGNPAFISHLSNEVTIEIIYSTDKPKAELSSDASKMPVGGRVLLTCSVMSSSSSSSSSDWKYDWYKEQNSSKPLTSQDADFPSNGQMSVSEEGLYWCRGGRGEPVYYTDYSDPISIKTNYPRPAASLSVNPDRVQHFKYGSVSLNCEGNSAEWRLKRISETDGPVSITCSYQRTSTGSTCTINISWSGSRVYWCESKSGEFSNAVNITAQ</sequence>
<evidence type="ECO:0000313" key="5">
    <source>
        <dbReference type="Proteomes" id="UP000028760"/>
    </source>
</evidence>
<dbReference type="InterPro" id="IPR013783">
    <property type="entry name" value="Ig-like_fold"/>
</dbReference>
<dbReference type="Proteomes" id="UP000028760">
    <property type="component" value="Unassembled WGS sequence"/>
</dbReference>
<dbReference type="GO" id="GO:0009897">
    <property type="term" value="C:external side of plasma membrane"/>
    <property type="evidence" value="ECO:0007669"/>
    <property type="project" value="TreeGrafter"/>
</dbReference>
<evidence type="ECO:0000313" key="4">
    <source>
        <dbReference type="Ensembl" id="ENSPFOP00000024532.1"/>
    </source>
</evidence>
<dbReference type="Ensembl" id="ENSPFOT00000022083.1">
    <property type="protein sequence ID" value="ENSPFOP00000024532.1"/>
    <property type="gene ID" value="ENSPFOG00000022523.1"/>
</dbReference>
<dbReference type="PROSITE" id="PS50835">
    <property type="entry name" value="IG_LIKE"/>
    <property type="match status" value="2"/>
</dbReference>
<dbReference type="EMBL" id="AYCK01021715">
    <property type="status" value="NOT_ANNOTATED_CDS"/>
    <property type="molecule type" value="Genomic_DNA"/>
</dbReference>
<dbReference type="EMBL" id="AYCK01021713">
    <property type="status" value="NOT_ANNOTATED_CDS"/>
    <property type="molecule type" value="Genomic_DNA"/>
</dbReference>
<feature type="domain" description="Ig-like" evidence="3">
    <location>
        <begin position="90"/>
        <end position="155"/>
    </location>
</feature>
<dbReference type="GeneTree" id="ENSGT00940000162700"/>
<dbReference type="SUPFAM" id="SSF48726">
    <property type="entry name" value="Immunoglobulin"/>
    <property type="match status" value="3"/>
</dbReference>
<reference evidence="5" key="1">
    <citation type="submission" date="2013-10" db="EMBL/GenBank/DDBJ databases">
        <authorList>
            <person name="Schartl M."/>
            <person name="Warren W."/>
        </authorList>
    </citation>
    <scope>NUCLEOTIDE SEQUENCE [LARGE SCALE GENOMIC DNA]</scope>
    <source>
        <strain evidence="5">female</strain>
    </source>
</reference>
<feature type="domain" description="Ig-like" evidence="3">
    <location>
        <begin position="183"/>
        <end position="256"/>
    </location>
</feature>
<dbReference type="PANTHER" id="PTHR11481">
    <property type="entry name" value="IMMUNOGLOBULIN FC RECEPTOR"/>
    <property type="match status" value="1"/>
</dbReference>